<name>A0A7J6JJH0_COLFN</name>
<comment type="caution">
    <text evidence="1">The sequence shown here is derived from an EMBL/GenBank/DDBJ whole genome shotgun (WGS) entry which is preliminary data.</text>
</comment>
<sequence>MTVHELQPLHLHRQFGPRFLVLSPSHLYQEPTDDARWLLRESPANHPPGLQVRTLSLSHTPPSAGPNPLAGLRFEDEGNEPIIYVKTFRLETRAALGGQSDPVFDVTAQDDHDKRCEHLSKLRCVVGSHWIQLYRENPNVGRLTRRVRGADRDRRAGVLSSRLAWD</sequence>
<reference evidence="1 2" key="2">
    <citation type="submission" date="2020-04" db="EMBL/GenBank/DDBJ databases">
        <title>Genome sequencing and assembly of multiple isolates from the Colletotrichum gloeosporioides species complex.</title>
        <authorList>
            <person name="Gan P."/>
            <person name="Shirasu K."/>
        </authorList>
    </citation>
    <scope>NUCLEOTIDE SEQUENCE [LARGE SCALE GENOMIC DNA]</scope>
    <source>
        <strain evidence="1 2">Nara gc5</strain>
    </source>
</reference>
<protein>
    <submittedName>
        <fullName evidence="1">Uncharacterized protein</fullName>
    </submittedName>
</protein>
<gene>
    <name evidence="1" type="ORF">CGGC5_v001431</name>
</gene>
<accession>A0A7J6JJH0</accession>
<dbReference type="InParanoid" id="A0A7J6JJH0"/>
<organism evidence="1 2">
    <name type="scientific">Colletotrichum fructicola (strain Nara gc5)</name>
    <name type="common">Anthracnose fungus</name>
    <name type="synonym">Colletotrichum gloeosporioides (strain Nara gc5)</name>
    <dbReference type="NCBI Taxonomy" id="1213859"/>
    <lineage>
        <taxon>Eukaryota</taxon>
        <taxon>Fungi</taxon>
        <taxon>Dikarya</taxon>
        <taxon>Ascomycota</taxon>
        <taxon>Pezizomycotina</taxon>
        <taxon>Sordariomycetes</taxon>
        <taxon>Hypocreomycetidae</taxon>
        <taxon>Glomerellales</taxon>
        <taxon>Glomerellaceae</taxon>
        <taxon>Colletotrichum</taxon>
        <taxon>Colletotrichum gloeosporioides species complex</taxon>
    </lineage>
</organism>
<reference evidence="1 2" key="1">
    <citation type="submission" date="2012-08" db="EMBL/GenBank/DDBJ databases">
        <authorList>
            <person name="Gan P.H.P."/>
            <person name="Ikeda K."/>
            <person name="Irieda H."/>
            <person name="Narusaka M."/>
            <person name="O'Connell R.J."/>
            <person name="Narusaka Y."/>
            <person name="Takano Y."/>
            <person name="Kubo Y."/>
            <person name="Shirasu K."/>
        </authorList>
    </citation>
    <scope>NUCLEOTIDE SEQUENCE [LARGE SCALE GENOMIC DNA]</scope>
    <source>
        <strain evidence="1 2">Nara gc5</strain>
    </source>
</reference>
<dbReference type="GeneID" id="90979615"/>
<keyword evidence="2" id="KW-1185">Reference proteome</keyword>
<dbReference type="AlphaFoldDB" id="A0A7J6JJH0"/>
<dbReference type="RefSeq" id="XP_066009647.1">
    <property type="nucleotide sequence ID" value="XM_066150831.1"/>
</dbReference>
<evidence type="ECO:0000313" key="1">
    <source>
        <dbReference type="EMBL" id="KAF4490785.1"/>
    </source>
</evidence>
<evidence type="ECO:0000313" key="2">
    <source>
        <dbReference type="Proteomes" id="UP000011096"/>
    </source>
</evidence>
<dbReference type="Proteomes" id="UP000011096">
    <property type="component" value="Unassembled WGS sequence"/>
</dbReference>
<proteinExistence type="predicted"/>
<dbReference type="EMBL" id="ANPB02000001">
    <property type="protein sequence ID" value="KAF4490785.1"/>
    <property type="molecule type" value="Genomic_DNA"/>
</dbReference>